<evidence type="ECO:0000313" key="2">
    <source>
        <dbReference type="EMBL" id="MCD9639920.1"/>
    </source>
</evidence>
<evidence type="ECO:0000313" key="3">
    <source>
        <dbReference type="Proteomes" id="UP000823775"/>
    </source>
</evidence>
<evidence type="ECO:0000256" key="1">
    <source>
        <dbReference type="SAM" id="MobiDB-lite"/>
    </source>
</evidence>
<keyword evidence="3" id="KW-1185">Reference proteome</keyword>
<accession>A0ABS8UYG3</accession>
<feature type="compositionally biased region" description="Polar residues" evidence="1">
    <location>
        <begin position="7"/>
        <end position="22"/>
    </location>
</feature>
<organism evidence="2 3">
    <name type="scientific">Datura stramonium</name>
    <name type="common">Jimsonweed</name>
    <name type="synonym">Common thornapple</name>
    <dbReference type="NCBI Taxonomy" id="4076"/>
    <lineage>
        <taxon>Eukaryota</taxon>
        <taxon>Viridiplantae</taxon>
        <taxon>Streptophyta</taxon>
        <taxon>Embryophyta</taxon>
        <taxon>Tracheophyta</taxon>
        <taxon>Spermatophyta</taxon>
        <taxon>Magnoliopsida</taxon>
        <taxon>eudicotyledons</taxon>
        <taxon>Gunneridae</taxon>
        <taxon>Pentapetalae</taxon>
        <taxon>asterids</taxon>
        <taxon>lamiids</taxon>
        <taxon>Solanales</taxon>
        <taxon>Solanaceae</taxon>
        <taxon>Solanoideae</taxon>
        <taxon>Datureae</taxon>
        <taxon>Datura</taxon>
    </lineage>
</organism>
<feature type="region of interest" description="Disordered" evidence="1">
    <location>
        <begin position="95"/>
        <end position="114"/>
    </location>
</feature>
<dbReference type="Proteomes" id="UP000823775">
    <property type="component" value="Unassembled WGS sequence"/>
</dbReference>
<protein>
    <submittedName>
        <fullName evidence="2">Uncharacterized protein</fullName>
    </submittedName>
</protein>
<gene>
    <name evidence="2" type="ORF">HAX54_024913</name>
</gene>
<sequence>MDRTRNSENNAPATAATGSSIAQGRDKKFPTKKKGRPIKATLLPQARQTEQVVQEQVPQPRPTTVLAQVVIPPKMGEAFNAIKGAMEMFTTFMANQGQRGDQTPPPPGRRDGDNIQDTIAAAAVSMEAFASAVGFAKSLEGKKQKRRVE</sequence>
<reference evidence="2 3" key="1">
    <citation type="journal article" date="2021" name="BMC Genomics">
        <title>Datura genome reveals duplications of psychoactive alkaloid biosynthetic genes and high mutation rate following tissue culture.</title>
        <authorList>
            <person name="Rajewski A."/>
            <person name="Carter-House D."/>
            <person name="Stajich J."/>
            <person name="Litt A."/>
        </authorList>
    </citation>
    <scope>NUCLEOTIDE SEQUENCE [LARGE SCALE GENOMIC DNA]</scope>
    <source>
        <strain evidence="2">AR-01</strain>
    </source>
</reference>
<dbReference type="EMBL" id="JACEIK010003020">
    <property type="protein sequence ID" value="MCD9639920.1"/>
    <property type="molecule type" value="Genomic_DNA"/>
</dbReference>
<proteinExistence type="predicted"/>
<feature type="region of interest" description="Disordered" evidence="1">
    <location>
        <begin position="1"/>
        <end position="38"/>
    </location>
</feature>
<name>A0ABS8UYG3_DATST</name>
<comment type="caution">
    <text evidence="2">The sequence shown here is derived from an EMBL/GenBank/DDBJ whole genome shotgun (WGS) entry which is preliminary data.</text>
</comment>